<protein>
    <recommendedName>
        <fullName evidence="3">Maltose/galactoside acetyltransferase domain-containing protein</fullName>
    </recommendedName>
</protein>
<feature type="domain" description="Maltose/galactoside acetyltransferase" evidence="3">
    <location>
        <begin position="26"/>
        <end position="86"/>
    </location>
</feature>
<dbReference type="GO" id="GO:0016407">
    <property type="term" value="F:acetyltransferase activity"/>
    <property type="evidence" value="ECO:0007669"/>
    <property type="project" value="InterPro"/>
</dbReference>
<dbReference type="SMART" id="SM01266">
    <property type="entry name" value="Mac"/>
    <property type="match status" value="1"/>
</dbReference>
<dbReference type="Proteomes" id="UP000287124">
    <property type="component" value="Unassembled WGS sequence"/>
</dbReference>
<keyword evidence="5" id="KW-1185">Reference proteome</keyword>
<dbReference type="Pfam" id="PF12464">
    <property type="entry name" value="Mac"/>
    <property type="match status" value="1"/>
</dbReference>
<dbReference type="Gene3D" id="2.160.10.10">
    <property type="entry name" value="Hexapeptide repeat proteins"/>
    <property type="match status" value="1"/>
</dbReference>
<dbReference type="InterPro" id="IPR011004">
    <property type="entry name" value="Trimer_LpxA-like_sf"/>
</dbReference>
<proteinExistence type="inferred from homology"/>
<dbReference type="EMBL" id="MIKF01000481">
    <property type="protein sequence ID" value="RTE70199.1"/>
    <property type="molecule type" value="Genomic_DNA"/>
</dbReference>
<dbReference type="InterPro" id="IPR051159">
    <property type="entry name" value="Hexapeptide_acetyltransf"/>
</dbReference>
<name>A0A430L3C1_9HYPO</name>
<comment type="similarity">
    <text evidence="1">Belongs to the transferase hexapeptide repeat family.</text>
</comment>
<comment type="caution">
    <text evidence="4">The sequence shown here is derived from an EMBL/GenBank/DDBJ whole genome shotgun (WGS) entry which is preliminary data.</text>
</comment>
<evidence type="ECO:0000313" key="5">
    <source>
        <dbReference type="Proteomes" id="UP000287124"/>
    </source>
</evidence>
<evidence type="ECO:0000256" key="2">
    <source>
        <dbReference type="ARBA" id="ARBA00022679"/>
    </source>
</evidence>
<evidence type="ECO:0000256" key="1">
    <source>
        <dbReference type="ARBA" id="ARBA00007274"/>
    </source>
</evidence>
<dbReference type="PANTHER" id="PTHR23416">
    <property type="entry name" value="SIALIC ACID SYNTHASE-RELATED"/>
    <property type="match status" value="1"/>
</dbReference>
<dbReference type="GO" id="GO:0008374">
    <property type="term" value="F:O-acyltransferase activity"/>
    <property type="evidence" value="ECO:0007669"/>
    <property type="project" value="TreeGrafter"/>
</dbReference>
<dbReference type="AlphaFoldDB" id="A0A430L3C1"/>
<accession>A0A430L3C1</accession>
<evidence type="ECO:0000313" key="4">
    <source>
        <dbReference type="EMBL" id="RTE70199.1"/>
    </source>
</evidence>
<evidence type="ECO:0000259" key="3">
    <source>
        <dbReference type="SMART" id="SM01266"/>
    </source>
</evidence>
<gene>
    <name evidence="4" type="ORF">BHE90_015399</name>
</gene>
<reference evidence="4 5" key="1">
    <citation type="submission" date="2017-06" db="EMBL/GenBank/DDBJ databases">
        <title>Comparative genomic analysis of Ambrosia Fusariam Clade fungi.</title>
        <authorList>
            <person name="Stajich J.E."/>
            <person name="Carrillo J."/>
            <person name="Kijimoto T."/>
            <person name="Eskalen A."/>
            <person name="O'Donnell K."/>
            <person name="Kasson M."/>
        </authorList>
    </citation>
    <scope>NUCLEOTIDE SEQUENCE [LARGE SCALE GENOMIC DNA]</scope>
    <source>
        <strain evidence="4 5">UCR1854</strain>
    </source>
</reference>
<dbReference type="InterPro" id="IPR024688">
    <property type="entry name" value="Mac_dom"/>
</dbReference>
<dbReference type="SUPFAM" id="SSF51161">
    <property type="entry name" value="Trimeric LpxA-like enzymes"/>
    <property type="match status" value="1"/>
</dbReference>
<dbReference type="PANTHER" id="PTHR23416:SF23">
    <property type="entry name" value="ACETYLTRANSFERASE C18B11.09C-RELATED"/>
    <property type="match status" value="1"/>
</dbReference>
<keyword evidence="2" id="KW-0808">Transferase</keyword>
<organism evidence="4 5">
    <name type="scientific">Fusarium euwallaceae</name>
    <dbReference type="NCBI Taxonomy" id="1147111"/>
    <lineage>
        <taxon>Eukaryota</taxon>
        <taxon>Fungi</taxon>
        <taxon>Dikarya</taxon>
        <taxon>Ascomycota</taxon>
        <taxon>Pezizomycotina</taxon>
        <taxon>Sordariomycetes</taxon>
        <taxon>Hypocreomycetidae</taxon>
        <taxon>Hypocreales</taxon>
        <taxon>Nectriaceae</taxon>
        <taxon>Fusarium</taxon>
        <taxon>Fusarium solani species complex</taxon>
    </lineage>
</organism>
<sequence length="125" mass="14230">MEIASRVPEVIEFAKTLNNTPWCDEYEKMISGMLYNAVVPDLEAARFKARKFMNKYNSYFPDNSTPASLTADREAMLKQVVGSIGKSPFIEPPINIDYGCNISIGDNFYSNFKQHLYQGFNPFLP</sequence>